<sequence>MARKIEINWKSIGARVAITLDEDVNADLIEPLWAALPYRTLQGHALVAGDCLYHVPPAHGVLHAVPDYRTNRQAVPSGTVSCSAIQHLSIKYGTLTEPMPTAPIGRVEQADIDVLAKVGQAVWDSMHGNGEPIIAEVRRLGGPGGHSVRRQVCQAEPVRELVDKIAAMSEAAMVEAPPELIELHQGRRFSDAGTRDSVLTTLVFVNGETRPLGYMTYTNLAKAARSVDIPLSGLIEMAKLLLIKPTEFLGYCGLEALWELTQQVVSALGAVTEREDFIALMEQMALYVNTLGAWNLQLFPWELEPSKWNYRSAGGRSSHV</sequence>
<dbReference type="AlphaFoldDB" id="A0A4V2YJS5"/>
<dbReference type="InterPro" id="IPR040602">
    <property type="entry name" value="Cucumopine_C"/>
</dbReference>
<organism evidence="2 3">
    <name type="scientific">Saccharopolyspora elongata</name>
    <dbReference type="NCBI Taxonomy" id="2530387"/>
    <lineage>
        <taxon>Bacteria</taxon>
        <taxon>Bacillati</taxon>
        <taxon>Actinomycetota</taxon>
        <taxon>Actinomycetes</taxon>
        <taxon>Pseudonocardiales</taxon>
        <taxon>Pseudonocardiaceae</taxon>
        <taxon>Saccharopolyspora</taxon>
    </lineage>
</organism>
<keyword evidence="3" id="KW-1185">Reference proteome</keyword>
<feature type="domain" description="Cucumopine synthase C-terminal helical bundle" evidence="1">
    <location>
        <begin position="158"/>
        <end position="298"/>
    </location>
</feature>
<protein>
    <recommendedName>
        <fullName evidence="1">Cucumopine synthase C-terminal helical bundle domain-containing protein</fullName>
    </recommendedName>
</protein>
<reference evidence="2 3" key="1">
    <citation type="submission" date="2019-03" db="EMBL/GenBank/DDBJ databases">
        <title>Draft genome sequences of novel Actinobacteria.</title>
        <authorList>
            <person name="Sahin N."/>
            <person name="Ay H."/>
            <person name="Saygin H."/>
        </authorList>
    </citation>
    <scope>NUCLEOTIDE SEQUENCE [LARGE SCALE GENOMIC DNA]</scope>
    <source>
        <strain evidence="2 3">7K502</strain>
    </source>
</reference>
<dbReference type="Pfam" id="PF18631">
    <property type="entry name" value="Cucumopine_C"/>
    <property type="match status" value="1"/>
</dbReference>
<dbReference type="RefSeq" id="WP_132493393.1">
    <property type="nucleotide sequence ID" value="NZ_SMKW01000078.1"/>
</dbReference>
<evidence type="ECO:0000313" key="3">
    <source>
        <dbReference type="Proteomes" id="UP000294947"/>
    </source>
</evidence>
<evidence type="ECO:0000313" key="2">
    <source>
        <dbReference type="EMBL" id="TDD39317.1"/>
    </source>
</evidence>
<proteinExistence type="predicted"/>
<dbReference type="Gene3D" id="2.40.100.20">
    <property type="match status" value="1"/>
</dbReference>
<evidence type="ECO:0000259" key="1">
    <source>
        <dbReference type="Pfam" id="PF18631"/>
    </source>
</evidence>
<gene>
    <name evidence="2" type="ORF">E1288_37255</name>
</gene>
<name>A0A4V2YJS5_9PSEU</name>
<accession>A0A4V2YJS5</accession>
<dbReference type="EMBL" id="SMKW01000078">
    <property type="protein sequence ID" value="TDD39317.1"/>
    <property type="molecule type" value="Genomic_DNA"/>
</dbReference>
<dbReference type="Proteomes" id="UP000294947">
    <property type="component" value="Unassembled WGS sequence"/>
</dbReference>
<dbReference type="OrthoDB" id="1971562at2"/>
<comment type="caution">
    <text evidence="2">The sequence shown here is derived from an EMBL/GenBank/DDBJ whole genome shotgun (WGS) entry which is preliminary data.</text>
</comment>